<dbReference type="GO" id="GO:0046872">
    <property type="term" value="F:metal ion binding"/>
    <property type="evidence" value="ECO:0007669"/>
    <property type="project" value="UniProtKB-KW"/>
</dbReference>
<feature type="region of interest" description="Disordered" evidence="17">
    <location>
        <begin position="1"/>
        <end position="23"/>
    </location>
</feature>
<dbReference type="GO" id="GO:0015031">
    <property type="term" value="P:protein transport"/>
    <property type="evidence" value="ECO:0007669"/>
    <property type="project" value="UniProtKB-KW"/>
</dbReference>
<dbReference type="Pfam" id="PF04548">
    <property type="entry name" value="AIG1"/>
    <property type="match status" value="1"/>
</dbReference>
<keyword evidence="10" id="KW-0460">Magnesium</keyword>
<evidence type="ECO:0000256" key="8">
    <source>
        <dbReference type="ARBA" id="ARBA00022801"/>
    </source>
</evidence>
<evidence type="ECO:0000256" key="14">
    <source>
        <dbReference type="ARBA" id="ARBA00023136"/>
    </source>
</evidence>
<evidence type="ECO:0000256" key="7">
    <source>
        <dbReference type="ARBA" id="ARBA00022741"/>
    </source>
</evidence>
<sequence length="493" mass="53452">MKQQTYIVKEKSRDESFNSPSGRIDEQIVADADEEGNIVTEKIGVEFFVSPSGAEVSHDRSWGINEQIITDSDGEADIVEEQMARELVEIGKEQMAKELFDSLSGVEVSHNHSQRIHELIIAYSDDEVDAIKEQIGEELFDASSGRIDGQITTGSDEEGDIVMEQIGNDLLESDALASLLKAATSAGVDGGRVALTSPDGSRVFSLERLVGSAFPFRIVRPAPLSETVVDVVKNDLNEEDTVIEKIQKMAVKFLRLVQRLGQSPEDSIAAQLEAEGKDDLDFSLNILVLGKTGVGKSATVNSIFGEKKVEINAFEPATTMVKEIVGTVDGVKLRIIDTPGYDGIGEAVDQEDVGPATVPVAMPDFVLPPSFDSDNPSYRYRALELTSQFLLRPILDSHGWDHDCGYDGASLERNIAVAGQFPGAFAVRITKDSSVCAKYGGNGSTMAGFDIQNVGRQLAHILRSETKINNFKMNKISAGIAITLLGENVAHWT</sequence>
<evidence type="ECO:0000256" key="2">
    <source>
        <dbReference type="ARBA" id="ARBA00022448"/>
    </source>
</evidence>
<dbReference type="InterPro" id="IPR027417">
    <property type="entry name" value="P-loop_NTPase"/>
</dbReference>
<keyword evidence="3" id="KW-0150">Chloroplast</keyword>
<keyword evidence="2" id="KW-0813">Transport</keyword>
<keyword evidence="6" id="KW-0479">Metal-binding</keyword>
<reference evidence="20" key="1">
    <citation type="journal article" date="2021" name="J. Hered.">
        <title>Genome Assembly of Salicaceae Populus deltoides (Eastern Cottonwood) I-69 Based on Nanopore Sequencing and Hi-C Technologies.</title>
        <authorList>
            <person name="Bai S."/>
            <person name="Wu H."/>
            <person name="Zhang J."/>
            <person name="Pan Z."/>
            <person name="Zhao W."/>
            <person name="Li Z."/>
            <person name="Tong C."/>
        </authorList>
    </citation>
    <scope>NUCLEOTIDE SEQUENCE</scope>
    <source>
        <tissue evidence="20">Leaf</tissue>
    </source>
</reference>
<dbReference type="Pfam" id="PF11886">
    <property type="entry name" value="TOC159_MAD"/>
    <property type="match status" value="1"/>
</dbReference>
<accession>A0A8T2XPK6</accession>
<comment type="caution">
    <text evidence="20">The sequence shown here is derived from an EMBL/GenBank/DDBJ whole genome shotgun (WGS) entry which is preliminary data.</text>
</comment>
<evidence type="ECO:0000256" key="16">
    <source>
        <dbReference type="ARBA" id="ARBA00023775"/>
    </source>
</evidence>
<dbReference type="SUPFAM" id="SSF52540">
    <property type="entry name" value="P-loop containing nucleoside triphosphate hydrolases"/>
    <property type="match status" value="1"/>
</dbReference>
<evidence type="ECO:0000259" key="18">
    <source>
        <dbReference type="Pfam" id="PF04548"/>
    </source>
</evidence>
<evidence type="ECO:0000256" key="3">
    <source>
        <dbReference type="ARBA" id="ARBA00022528"/>
    </source>
</evidence>
<name>A0A8T2XPK6_POPDE</name>
<keyword evidence="8" id="KW-0378">Hydrolase</keyword>
<proteinExistence type="inferred from homology"/>
<keyword evidence="21" id="KW-1185">Reference proteome</keyword>
<comment type="cofactor">
    <cofactor evidence="1">
        <name>Mg(2+)</name>
        <dbReference type="ChEBI" id="CHEBI:18420"/>
    </cofactor>
</comment>
<keyword evidence="9" id="KW-1002">Plastid outer membrane</keyword>
<comment type="similarity">
    <text evidence="16">Belongs to the TRAFAC class TrmE-Era-EngA-EngB-Septin-like GTPase superfamily. AIG1/Toc34/Toc159-like paraseptin GTPase family. TOC159 subfamily.</text>
</comment>
<keyword evidence="13" id="KW-0342">GTP-binding</keyword>
<dbReference type="Proteomes" id="UP000807159">
    <property type="component" value="Chromosome 10"/>
</dbReference>
<dbReference type="GO" id="GO:0045036">
    <property type="term" value="P:protein targeting to chloroplast"/>
    <property type="evidence" value="ECO:0007669"/>
    <property type="project" value="TreeGrafter"/>
</dbReference>
<feature type="domain" description="AIG1-type G" evidence="18">
    <location>
        <begin position="284"/>
        <end position="340"/>
    </location>
</feature>
<dbReference type="AlphaFoldDB" id="A0A8T2XPK6"/>
<dbReference type="GO" id="GO:0005525">
    <property type="term" value="F:GTP binding"/>
    <property type="evidence" value="ECO:0007669"/>
    <property type="project" value="UniProtKB-KW"/>
</dbReference>
<dbReference type="Gene3D" id="3.40.50.300">
    <property type="entry name" value="P-loop containing nucleotide triphosphate hydrolases"/>
    <property type="match status" value="1"/>
</dbReference>
<evidence type="ECO:0000256" key="13">
    <source>
        <dbReference type="ARBA" id="ARBA00023134"/>
    </source>
</evidence>
<keyword evidence="12" id="KW-1133">Transmembrane helix</keyword>
<keyword evidence="7" id="KW-0547">Nucleotide-binding</keyword>
<protein>
    <recommendedName>
        <fullName evidence="22">G domain-containing protein</fullName>
    </recommendedName>
</protein>
<feature type="domain" description="Translocase of chloroplast 159/132 membrane anchor" evidence="19">
    <location>
        <begin position="357"/>
        <end position="490"/>
    </location>
</feature>
<evidence type="ECO:0000256" key="12">
    <source>
        <dbReference type="ARBA" id="ARBA00022989"/>
    </source>
</evidence>
<dbReference type="PANTHER" id="PTHR10903">
    <property type="entry name" value="GTPASE, IMAP FAMILY MEMBER-RELATED"/>
    <property type="match status" value="1"/>
</dbReference>
<dbReference type="InterPro" id="IPR006703">
    <property type="entry name" value="G_AIG1"/>
</dbReference>
<evidence type="ECO:0000256" key="4">
    <source>
        <dbReference type="ARBA" id="ARBA00022640"/>
    </source>
</evidence>
<evidence type="ECO:0000256" key="11">
    <source>
        <dbReference type="ARBA" id="ARBA00022927"/>
    </source>
</evidence>
<evidence type="ECO:0008006" key="22">
    <source>
        <dbReference type="Google" id="ProtNLM"/>
    </source>
</evidence>
<keyword evidence="14" id="KW-0472">Membrane</keyword>
<organism evidence="20 21">
    <name type="scientific">Populus deltoides</name>
    <name type="common">Eastern poplar</name>
    <name type="synonym">Eastern cottonwood</name>
    <dbReference type="NCBI Taxonomy" id="3696"/>
    <lineage>
        <taxon>Eukaryota</taxon>
        <taxon>Viridiplantae</taxon>
        <taxon>Streptophyta</taxon>
        <taxon>Embryophyta</taxon>
        <taxon>Tracheophyta</taxon>
        <taxon>Spermatophyta</taxon>
        <taxon>Magnoliopsida</taxon>
        <taxon>eudicotyledons</taxon>
        <taxon>Gunneridae</taxon>
        <taxon>Pentapetalae</taxon>
        <taxon>rosids</taxon>
        <taxon>fabids</taxon>
        <taxon>Malpighiales</taxon>
        <taxon>Salicaceae</taxon>
        <taxon>Saliceae</taxon>
        <taxon>Populus</taxon>
    </lineage>
</organism>
<evidence type="ECO:0000256" key="6">
    <source>
        <dbReference type="ARBA" id="ARBA00022723"/>
    </source>
</evidence>
<evidence type="ECO:0000256" key="5">
    <source>
        <dbReference type="ARBA" id="ARBA00022692"/>
    </source>
</evidence>
<evidence type="ECO:0000256" key="9">
    <source>
        <dbReference type="ARBA" id="ARBA00022805"/>
    </source>
</evidence>
<dbReference type="GO" id="GO:0009707">
    <property type="term" value="C:chloroplast outer membrane"/>
    <property type="evidence" value="ECO:0007669"/>
    <property type="project" value="UniProtKB-SubCell"/>
</dbReference>
<evidence type="ECO:0000256" key="17">
    <source>
        <dbReference type="SAM" id="MobiDB-lite"/>
    </source>
</evidence>
<evidence type="ECO:0000256" key="1">
    <source>
        <dbReference type="ARBA" id="ARBA00001946"/>
    </source>
</evidence>
<evidence type="ECO:0000256" key="15">
    <source>
        <dbReference type="ARBA" id="ARBA00023766"/>
    </source>
</evidence>
<comment type="subcellular location">
    <subcellularLocation>
        <location evidence="15">Plastid</location>
        <location evidence="15">Chloroplast outer membrane</location>
        <topology evidence="15">Single-pass membrane protein</topology>
    </subcellularLocation>
</comment>
<dbReference type="GO" id="GO:0016787">
    <property type="term" value="F:hydrolase activity"/>
    <property type="evidence" value="ECO:0007669"/>
    <property type="project" value="UniProtKB-KW"/>
</dbReference>
<gene>
    <name evidence="20" type="ORF">H0E87_018303</name>
</gene>
<evidence type="ECO:0000259" key="19">
    <source>
        <dbReference type="Pfam" id="PF11886"/>
    </source>
</evidence>
<keyword evidence="5" id="KW-0812">Transmembrane</keyword>
<dbReference type="EMBL" id="JACEGQ020000010">
    <property type="protein sequence ID" value="KAH8495068.1"/>
    <property type="molecule type" value="Genomic_DNA"/>
</dbReference>
<evidence type="ECO:0000256" key="10">
    <source>
        <dbReference type="ARBA" id="ARBA00022842"/>
    </source>
</evidence>
<evidence type="ECO:0000313" key="21">
    <source>
        <dbReference type="Proteomes" id="UP000807159"/>
    </source>
</evidence>
<evidence type="ECO:0000313" key="20">
    <source>
        <dbReference type="EMBL" id="KAH8495068.1"/>
    </source>
</evidence>
<dbReference type="InterPro" id="IPR024283">
    <property type="entry name" value="TOC159_MAD"/>
</dbReference>
<keyword evidence="11" id="KW-0653">Protein transport</keyword>
<dbReference type="InterPro" id="IPR045058">
    <property type="entry name" value="GIMA/IAN/Toc"/>
</dbReference>
<keyword evidence="4" id="KW-0934">Plastid</keyword>
<dbReference type="PANTHER" id="PTHR10903:SF127">
    <property type="entry name" value="TRANSLOCASE OF CHLOROPLAST 159, CHLOROPLASTIC-LIKE"/>
    <property type="match status" value="1"/>
</dbReference>